<dbReference type="Pfam" id="PF18130">
    <property type="entry name" value="ATPgrasp_N"/>
    <property type="match status" value="1"/>
</dbReference>
<dbReference type="InterPro" id="IPR041472">
    <property type="entry name" value="BL00235/CARNS1_N"/>
</dbReference>
<dbReference type="Gene3D" id="3.30.470.20">
    <property type="entry name" value="ATP-grasp fold, B domain"/>
    <property type="match status" value="1"/>
</dbReference>
<evidence type="ECO:0000259" key="5">
    <source>
        <dbReference type="PROSITE" id="PS50975"/>
    </source>
</evidence>
<protein>
    <submittedName>
        <fullName evidence="6">ATP-grasp domain-containing protein</fullName>
    </submittedName>
</protein>
<dbReference type="PANTHER" id="PTHR43585:SF2">
    <property type="entry name" value="ATP-GRASP ENZYME FSQD"/>
    <property type="match status" value="1"/>
</dbReference>
<dbReference type="InterPro" id="IPR052032">
    <property type="entry name" value="ATP-dep_AA_Ligase"/>
</dbReference>
<organism evidence="6 7">
    <name type="scientific">Streptomyces tremellae</name>
    <dbReference type="NCBI Taxonomy" id="1124239"/>
    <lineage>
        <taxon>Bacteria</taxon>
        <taxon>Bacillati</taxon>
        <taxon>Actinomycetota</taxon>
        <taxon>Actinomycetes</taxon>
        <taxon>Kitasatosporales</taxon>
        <taxon>Streptomycetaceae</taxon>
        <taxon>Streptomyces</taxon>
    </lineage>
</organism>
<evidence type="ECO:0000256" key="3">
    <source>
        <dbReference type="ARBA" id="ARBA00022840"/>
    </source>
</evidence>
<dbReference type="InterPro" id="IPR011761">
    <property type="entry name" value="ATP-grasp"/>
</dbReference>
<dbReference type="Pfam" id="PF13535">
    <property type="entry name" value="ATP-grasp_4"/>
    <property type="match status" value="1"/>
</dbReference>
<evidence type="ECO:0000256" key="1">
    <source>
        <dbReference type="ARBA" id="ARBA00022598"/>
    </source>
</evidence>
<evidence type="ECO:0000256" key="4">
    <source>
        <dbReference type="PROSITE-ProRule" id="PRU00409"/>
    </source>
</evidence>
<feature type="domain" description="ATP-grasp" evidence="5">
    <location>
        <begin position="121"/>
        <end position="321"/>
    </location>
</feature>
<dbReference type="SMART" id="SM01209">
    <property type="entry name" value="GARS_A"/>
    <property type="match status" value="1"/>
</dbReference>
<dbReference type="SUPFAM" id="SSF56059">
    <property type="entry name" value="Glutathione synthetase ATP-binding domain-like"/>
    <property type="match status" value="1"/>
</dbReference>
<evidence type="ECO:0000256" key="2">
    <source>
        <dbReference type="ARBA" id="ARBA00022741"/>
    </source>
</evidence>
<sequence length="424" mass="44386">MSSRSFVLLIGAGGDGGAAYREFVLSRIAATEHPVVLVDTAAPAWTIPYLATDHPHIRADVSDPADVAAAVKAFATDHNVAGVMTYMEHHVVTAAETAQMLGLPSSPAGAMAAARDKATTRRLLDQYNVPSARAMEAPTLEAALAHAETIGYPVMVKPRSQAGSAGVVRADNRTQIREAYERASSETVLGLEQYGPAGVLVEEYLEGAEISVETAVLGAGRACILAVTRKLPAPPGTTQEYGHVIDAADPLLHDAELAHVISAAVDALGLTLGVLCIEVMLTATGPRIVEVNGRLGGDLLPLLAQHALGIDLAQIAVNLATGTAPALEPTADTAAAIRFAYPDETGVLERLAFHPDAGRMRMLERAVLSQRPGAFVSAPPHATLNDRLAHWVVTGRNAADCHTSLDRIAQLLDVTITAPVALTH</sequence>
<accession>A0ABP7DZ37</accession>
<dbReference type="PROSITE" id="PS50975">
    <property type="entry name" value="ATP_GRASP"/>
    <property type="match status" value="1"/>
</dbReference>
<dbReference type="Gene3D" id="3.40.50.20">
    <property type="match status" value="1"/>
</dbReference>
<gene>
    <name evidence="6" type="ORF">GCM10023082_04890</name>
</gene>
<keyword evidence="3 4" id="KW-0067">ATP-binding</keyword>
<evidence type="ECO:0000313" key="7">
    <source>
        <dbReference type="Proteomes" id="UP001499884"/>
    </source>
</evidence>
<comment type="caution">
    <text evidence="6">The sequence shown here is derived from an EMBL/GenBank/DDBJ whole genome shotgun (WGS) entry which is preliminary data.</text>
</comment>
<dbReference type="EMBL" id="BAABEP010000002">
    <property type="protein sequence ID" value="GAA3709995.1"/>
    <property type="molecule type" value="Genomic_DNA"/>
</dbReference>
<name>A0ABP7DZ37_9ACTN</name>
<keyword evidence="2 4" id="KW-0547">Nucleotide-binding</keyword>
<dbReference type="PANTHER" id="PTHR43585">
    <property type="entry name" value="FUMIPYRROLE BIOSYNTHESIS PROTEIN C"/>
    <property type="match status" value="1"/>
</dbReference>
<dbReference type="Proteomes" id="UP001499884">
    <property type="component" value="Unassembled WGS sequence"/>
</dbReference>
<reference evidence="7" key="1">
    <citation type="journal article" date="2019" name="Int. J. Syst. Evol. Microbiol.">
        <title>The Global Catalogue of Microorganisms (GCM) 10K type strain sequencing project: providing services to taxonomists for standard genome sequencing and annotation.</title>
        <authorList>
            <consortium name="The Broad Institute Genomics Platform"/>
            <consortium name="The Broad Institute Genome Sequencing Center for Infectious Disease"/>
            <person name="Wu L."/>
            <person name="Ma J."/>
        </authorList>
    </citation>
    <scope>NUCLEOTIDE SEQUENCE [LARGE SCALE GENOMIC DNA]</scope>
    <source>
        <strain evidence="7">JCM 30846</strain>
    </source>
</reference>
<keyword evidence="7" id="KW-1185">Reference proteome</keyword>
<evidence type="ECO:0000313" key="6">
    <source>
        <dbReference type="EMBL" id="GAA3709995.1"/>
    </source>
</evidence>
<dbReference type="RefSeq" id="WP_345640410.1">
    <property type="nucleotide sequence ID" value="NZ_BAABEP010000002.1"/>
</dbReference>
<proteinExistence type="predicted"/>
<keyword evidence="1" id="KW-0436">Ligase</keyword>